<sequence length="194" mass="20911">MTIKSILLVGVGGQGTILISKIITAGLAEMGYDVKMSEIHGMSQRGGSVTTQIKYGEKVYSPNLGIGEADLIVSFEKVEALRALPYLKAGGSLIMDDREIYPMPVLTGDAVYPHEAYDRLKAEVPSVKLIRAAETAQSLGNMRAQNIVLLSAMVKLLGLDNKIDWKKVVAENVPEKSREMNLAAFDAGSAMLEA</sequence>
<dbReference type="Pfam" id="PF01558">
    <property type="entry name" value="POR"/>
    <property type="match status" value="1"/>
</dbReference>
<dbReference type="OrthoDB" id="9789125at2"/>
<reference evidence="3 4" key="1">
    <citation type="submission" date="2018-08" db="EMBL/GenBank/DDBJ databases">
        <title>Genomic Encyclopedia of Type Strains, Phase IV (KMG-IV): sequencing the most valuable type-strain genomes for metagenomic binning, comparative biology and taxonomic classification.</title>
        <authorList>
            <person name="Goeker M."/>
        </authorList>
    </citation>
    <scope>NUCLEOTIDE SEQUENCE [LARGE SCALE GENOMIC DNA]</scope>
    <source>
        <strain evidence="3 4">DSM 23923</strain>
    </source>
</reference>
<dbReference type="SUPFAM" id="SSF53323">
    <property type="entry name" value="Pyruvate-ferredoxin oxidoreductase, PFOR, domain III"/>
    <property type="match status" value="1"/>
</dbReference>
<dbReference type="PANTHER" id="PTHR43854">
    <property type="entry name" value="INDOLEPYRUVATE OXIDOREDUCTASE SUBUNIT IORB"/>
    <property type="match status" value="1"/>
</dbReference>
<proteinExistence type="predicted"/>
<organism evidence="3 4">
    <name type="scientific">Pelolinea submarina</name>
    <dbReference type="NCBI Taxonomy" id="913107"/>
    <lineage>
        <taxon>Bacteria</taxon>
        <taxon>Bacillati</taxon>
        <taxon>Chloroflexota</taxon>
        <taxon>Anaerolineae</taxon>
        <taxon>Anaerolineales</taxon>
        <taxon>Anaerolineaceae</taxon>
        <taxon>Pelolinea</taxon>
    </lineage>
</organism>
<evidence type="ECO:0000313" key="4">
    <source>
        <dbReference type="Proteomes" id="UP000256388"/>
    </source>
</evidence>
<feature type="domain" description="Pyruvate/ketoisovalerate oxidoreductase catalytic" evidence="2">
    <location>
        <begin position="12"/>
        <end position="189"/>
    </location>
</feature>
<keyword evidence="1" id="KW-0560">Oxidoreductase</keyword>
<dbReference type="EMBL" id="QUMS01000005">
    <property type="protein sequence ID" value="REG05415.1"/>
    <property type="molecule type" value="Genomic_DNA"/>
</dbReference>
<evidence type="ECO:0000259" key="2">
    <source>
        <dbReference type="Pfam" id="PF01558"/>
    </source>
</evidence>
<dbReference type="PANTHER" id="PTHR43854:SF1">
    <property type="entry name" value="INDOLEPYRUVATE OXIDOREDUCTASE SUBUNIT IORB"/>
    <property type="match status" value="1"/>
</dbReference>
<gene>
    <name evidence="3" type="ORF">DFR64_2816</name>
</gene>
<evidence type="ECO:0000313" key="3">
    <source>
        <dbReference type="EMBL" id="REG05415.1"/>
    </source>
</evidence>
<keyword evidence="4" id="KW-1185">Reference proteome</keyword>
<comment type="caution">
    <text evidence="3">The sequence shown here is derived from an EMBL/GenBank/DDBJ whole genome shotgun (WGS) entry which is preliminary data.</text>
</comment>
<dbReference type="InterPro" id="IPR002869">
    <property type="entry name" value="Pyrv_flavodox_OxRed_cen"/>
</dbReference>
<keyword evidence="3" id="KW-0670">Pyruvate</keyword>
<dbReference type="Proteomes" id="UP000256388">
    <property type="component" value="Unassembled WGS sequence"/>
</dbReference>
<dbReference type="RefSeq" id="WP_116226082.1">
    <property type="nucleotide sequence ID" value="NZ_AP018437.1"/>
</dbReference>
<dbReference type="InterPro" id="IPR019752">
    <property type="entry name" value="Pyrv/ketoisovalerate_OxRed_cat"/>
</dbReference>
<dbReference type="GO" id="GO:0016903">
    <property type="term" value="F:oxidoreductase activity, acting on the aldehyde or oxo group of donors"/>
    <property type="evidence" value="ECO:0007669"/>
    <property type="project" value="InterPro"/>
</dbReference>
<dbReference type="InterPro" id="IPR052198">
    <property type="entry name" value="IorB_Oxidoreductase"/>
</dbReference>
<name>A0A347ZWJ2_9CHLR</name>
<dbReference type="NCBIfam" id="NF005325">
    <property type="entry name" value="PRK06853.1-5"/>
    <property type="match status" value="1"/>
</dbReference>
<evidence type="ECO:0000256" key="1">
    <source>
        <dbReference type="ARBA" id="ARBA00023002"/>
    </source>
</evidence>
<protein>
    <submittedName>
        <fullName evidence="3">Indolepyruvate ferredoxin oxidoreductase beta subunit</fullName>
    </submittedName>
</protein>
<dbReference type="Gene3D" id="3.40.920.10">
    <property type="entry name" value="Pyruvate-ferredoxin oxidoreductase, PFOR, domain III"/>
    <property type="match status" value="1"/>
</dbReference>
<accession>A0A347ZWJ2</accession>
<dbReference type="AlphaFoldDB" id="A0A347ZWJ2"/>